<keyword evidence="3" id="KW-1185">Reference proteome</keyword>
<dbReference type="Proteomes" id="UP001207930">
    <property type="component" value="Unassembled WGS sequence"/>
</dbReference>
<comment type="caution">
    <text evidence="2">The sequence shown here is derived from an EMBL/GenBank/DDBJ whole genome shotgun (WGS) entry which is preliminary data.</text>
</comment>
<feature type="chain" id="PRO_5046389115" description="Metallothionein" evidence="1">
    <location>
        <begin position="20"/>
        <end position="65"/>
    </location>
</feature>
<evidence type="ECO:0008006" key="4">
    <source>
        <dbReference type="Google" id="ProtNLM"/>
    </source>
</evidence>
<sequence>MKFLPLICLVLGSCAAPLARTTTQVSSCCSDHSSASCSPTGTCTACKNCSSCKHCKAGGTCSVCR</sequence>
<name>A0ABT3FVX0_9BACT</name>
<evidence type="ECO:0000256" key="1">
    <source>
        <dbReference type="SAM" id="SignalP"/>
    </source>
</evidence>
<feature type="signal peptide" evidence="1">
    <location>
        <begin position="1"/>
        <end position="19"/>
    </location>
</feature>
<accession>A0ABT3FVX0</accession>
<keyword evidence="1" id="KW-0732">Signal</keyword>
<dbReference type="EMBL" id="JAPDDS010000021">
    <property type="protein sequence ID" value="MCW1887724.1"/>
    <property type="molecule type" value="Genomic_DNA"/>
</dbReference>
<evidence type="ECO:0000313" key="2">
    <source>
        <dbReference type="EMBL" id="MCW1887724.1"/>
    </source>
</evidence>
<proteinExistence type="predicted"/>
<organism evidence="2 3">
    <name type="scientific">Luteolibacter flavescens</name>
    <dbReference type="NCBI Taxonomy" id="1859460"/>
    <lineage>
        <taxon>Bacteria</taxon>
        <taxon>Pseudomonadati</taxon>
        <taxon>Verrucomicrobiota</taxon>
        <taxon>Verrucomicrobiia</taxon>
        <taxon>Verrucomicrobiales</taxon>
        <taxon>Verrucomicrobiaceae</taxon>
        <taxon>Luteolibacter</taxon>
    </lineage>
</organism>
<protein>
    <recommendedName>
        <fullName evidence="4">Metallothionein</fullName>
    </recommendedName>
</protein>
<gene>
    <name evidence="2" type="ORF">OKA04_23505</name>
</gene>
<reference evidence="2 3" key="1">
    <citation type="submission" date="2022-10" db="EMBL/GenBank/DDBJ databases">
        <title>Luteolibacter flavescens strain MCCC 1K03193, whole genome shotgun sequencing project.</title>
        <authorList>
            <person name="Zhao G."/>
            <person name="Shen L."/>
        </authorList>
    </citation>
    <scope>NUCLEOTIDE SEQUENCE [LARGE SCALE GENOMIC DNA]</scope>
    <source>
        <strain evidence="2 3">MCCC 1K03193</strain>
    </source>
</reference>
<evidence type="ECO:0000313" key="3">
    <source>
        <dbReference type="Proteomes" id="UP001207930"/>
    </source>
</evidence>